<evidence type="ECO:0000313" key="1">
    <source>
        <dbReference type="EMBL" id="TET10765.1"/>
    </source>
</evidence>
<proteinExistence type="predicted"/>
<dbReference type="AlphaFoldDB" id="A0A523RYB5"/>
<comment type="caution">
    <text evidence="1">The sequence shown here is derived from an EMBL/GenBank/DDBJ whole genome shotgun (WGS) entry which is preliminary data.</text>
</comment>
<dbReference type="EMBL" id="SOKJ01000206">
    <property type="protein sequence ID" value="TET10765.1"/>
    <property type="molecule type" value="Genomic_DNA"/>
</dbReference>
<sequence length="229" mass="26508">MKKLLYVPIIHIEADLGRVAPIIDKRSSQMCGKERWTQHKKSVLGFWDSIANFFAHLRASNLKIYQDGLMIDGEIGKKIIEEGASKGSKNHKIVLELMEKGAKIMKTEDLSLLKEEYNSIIKLSQTKSFLEKMLVYIGYKLRKNPLMEKRDKFIAERINETLKDGEAGVLFVGAYHNVLPRISKDIIVYELKERSKVKAYFDELVWGKDEKRFKELAEYLASPVKDLHF</sequence>
<dbReference type="Proteomes" id="UP000316360">
    <property type="component" value="Unassembled WGS sequence"/>
</dbReference>
<organism evidence="1 2">
    <name type="scientific">Aerophobetes bacterium</name>
    <dbReference type="NCBI Taxonomy" id="2030807"/>
    <lineage>
        <taxon>Bacteria</taxon>
        <taxon>Candidatus Aerophobota</taxon>
    </lineage>
</organism>
<reference evidence="1 2" key="1">
    <citation type="submission" date="2019-03" db="EMBL/GenBank/DDBJ databases">
        <title>Metabolic potential of uncultured bacteria and archaea associated with petroleum seepage in deep-sea sediments.</title>
        <authorList>
            <person name="Dong X."/>
            <person name="Hubert C."/>
        </authorList>
    </citation>
    <scope>NUCLEOTIDE SEQUENCE [LARGE SCALE GENOMIC DNA]</scope>
    <source>
        <strain evidence="1">E44_bin7</strain>
    </source>
</reference>
<protein>
    <submittedName>
        <fullName evidence="1">Uncharacterized protein</fullName>
    </submittedName>
</protein>
<name>A0A523RYB5_UNCAE</name>
<accession>A0A523RYB5</accession>
<evidence type="ECO:0000313" key="2">
    <source>
        <dbReference type="Proteomes" id="UP000316360"/>
    </source>
</evidence>
<gene>
    <name evidence="1" type="ORF">E3J84_03670</name>
</gene>